<dbReference type="OrthoDB" id="4090114at2759"/>
<dbReference type="EMBL" id="CP014242">
    <property type="protein sequence ID" value="AMD19083.1"/>
    <property type="molecule type" value="Genomic_DNA"/>
</dbReference>
<organism evidence="2 3">
    <name type="scientific">Eremothecium sinecaudum</name>
    <dbReference type="NCBI Taxonomy" id="45286"/>
    <lineage>
        <taxon>Eukaryota</taxon>
        <taxon>Fungi</taxon>
        <taxon>Dikarya</taxon>
        <taxon>Ascomycota</taxon>
        <taxon>Saccharomycotina</taxon>
        <taxon>Saccharomycetes</taxon>
        <taxon>Saccharomycetales</taxon>
        <taxon>Saccharomycetaceae</taxon>
        <taxon>Eremothecium</taxon>
    </lineage>
</organism>
<protein>
    <submittedName>
        <fullName evidence="2">HBR182Cp</fullName>
    </submittedName>
</protein>
<dbReference type="AlphaFoldDB" id="A0A109UWY5"/>
<dbReference type="GO" id="GO:0004842">
    <property type="term" value="F:ubiquitin-protein transferase activity"/>
    <property type="evidence" value="ECO:0007669"/>
    <property type="project" value="TreeGrafter"/>
</dbReference>
<name>A0A109UWY5_9SACH</name>
<dbReference type="RefSeq" id="XP_017986079.1">
    <property type="nucleotide sequence ID" value="XM_018130590.1"/>
</dbReference>
<sequence>MSAPEPQGNNSIIEIESDPEEDQRIINQYRQTRLVPDRRLNRPRDASNRFVNADTYSLQLQNAEDGDDGDDLQIVNEVYLDDEGPIDGMADFVDLERNTPSSRLVVNYVNGETSEASREDDEIAIIEERTVQPTFLLNLPIGQTLRISGTIEDRPARRSFETQRTARVNLLRRAARGAQRLFMTDPDSDQNDETEANNDGEYLPQAVVRQRQQAAMQNRMQRQLRQRSLRQREHLTDPEVELLDPEIRSMFYHAETPHELRTMLNSRGIDANANSQNLVQLYMRFRSRQLNNWARQRAQDFYFRANTSSGREEPNTNHSLRPLRHQHPLNQQRAPFTSYVLARSLGNLGPWRHDLLGEDEEEVTQNIIDLIQAREERDLDNRKRKYMEDTKSQQQKFIERAQSLPDKYCASFDPTPKMRITMERNGKTEEVMVTDDQTAKNYIEIPVCCLCGVELGLGIPDDFKGISQVDRAVSFESLVSKYDFRSPYQALARPSVADRNLSKRTFVAHCGHTFCGRCFARINNAKKFSKVSKKRLAELRGPSHPDNYGPRICPTEGCKGQLRARGKMREVYF</sequence>
<dbReference type="Proteomes" id="UP000243052">
    <property type="component" value="Chromosome ii"/>
</dbReference>
<evidence type="ECO:0000256" key="1">
    <source>
        <dbReference type="SAM" id="MobiDB-lite"/>
    </source>
</evidence>
<dbReference type="PANTHER" id="PTHR28042">
    <property type="entry name" value="E3 UBIQUITIN-PROTEIN LIGASE COMPLEX SLX5-SLX8 SUBUNIT SLX5"/>
    <property type="match status" value="1"/>
</dbReference>
<keyword evidence="3" id="KW-1185">Reference proteome</keyword>
<dbReference type="PANTHER" id="PTHR28042:SF1">
    <property type="entry name" value="E3 UBIQUITIN-PROTEIN LIGASE COMPLEX SLX5-SLX8 SUBUNIT SLX5"/>
    <property type="match status" value="1"/>
</dbReference>
<evidence type="ECO:0000313" key="2">
    <source>
        <dbReference type="EMBL" id="AMD19083.1"/>
    </source>
</evidence>
<proteinExistence type="predicted"/>
<gene>
    <name evidence="2" type="ORF">AW171_hschr2893</name>
</gene>
<dbReference type="STRING" id="45286.A0A109UWY5"/>
<reference evidence="2 3" key="1">
    <citation type="submission" date="2016-01" db="EMBL/GenBank/DDBJ databases">
        <title>Genome sequence of the yeast Holleya sinecauda.</title>
        <authorList>
            <person name="Dietrich F.S."/>
        </authorList>
    </citation>
    <scope>NUCLEOTIDE SEQUENCE [LARGE SCALE GENOMIC DNA]</scope>
    <source>
        <strain evidence="2 3">ATCC 58844</strain>
    </source>
</reference>
<feature type="compositionally biased region" description="Acidic residues" evidence="1">
    <location>
        <begin position="186"/>
        <end position="198"/>
    </location>
</feature>
<dbReference type="InterPro" id="IPR038886">
    <property type="entry name" value="E3_SLX5/Rfp1"/>
</dbReference>
<feature type="region of interest" description="Disordered" evidence="1">
    <location>
        <begin position="1"/>
        <end position="20"/>
    </location>
</feature>
<accession>A0A109UWY5</accession>
<dbReference type="GO" id="GO:0033768">
    <property type="term" value="C:SUMO-targeted ubiquitin ligase complex"/>
    <property type="evidence" value="ECO:0007669"/>
    <property type="project" value="TreeGrafter"/>
</dbReference>
<dbReference type="GeneID" id="28722542"/>
<evidence type="ECO:0000313" key="3">
    <source>
        <dbReference type="Proteomes" id="UP000243052"/>
    </source>
</evidence>
<feature type="region of interest" description="Disordered" evidence="1">
    <location>
        <begin position="182"/>
        <end position="201"/>
    </location>
</feature>